<feature type="repeat" description="RCC1" evidence="1">
    <location>
        <begin position="34"/>
        <end position="80"/>
    </location>
</feature>
<dbReference type="Proteomes" id="UP000681720">
    <property type="component" value="Unassembled WGS sequence"/>
</dbReference>
<name>A0A8S3CI15_9BILA</name>
<feature type="non-terminal residue" evidence="3">
    <location>
        <position position="80"/>
    </location>
</feature>
<proteinExistence type="predicted"/>
<dbReference type="PROSITE" id="PS50012">
    <property type="entry name" value="RCC1_3"/>
    <property type="match status" value="1"/>
</dbReference>
<accession>A0A8S3CI15</accession>
<dbReference type="Pfam" id="PF00415">
    <property type="entry name" value="RCC1"/>
    <property type="match status" value="1"/>
</dbReference>
<organism evidence="3 4">
    <name type="scientific">Rotaria magnacalcarata</name>
    <dbReference type="NCBI Taxonomy" id="392030"/>
    <lineage>
        <taxon>Eukaryota</taxon>
        <taxon>Metazoa</taxon>
        <taxon>Spiralia</taxon>
        <taxon>Gnathifera</taxon>
        <taxon>Rotifera</taxon>
        <taxon>Eurotatoria</taxon>
        <taxon>Bdelloidea</taxon>
        <taxon>Philodinida</taxon>
        <taxon>Philodinidae</taxon>
        <taxon>Rotaria</taxon>
    </lineage>
</organism>
<dbReference type="Proteomes" id="UP000681967">
    <property type="component" value="Unassembled WGS sequence"/>
</dbReference>
<dbReference type="EMBL" id="CAJOBJ010180518">
    <property type="protein sequence ID" value="CAF4916243.1"/>
    <property type="molecule type" value="Genomic_DNA"/>
</dbReference>
<reference evidence="3" key="1">
    <citation type="submission" date="2021-02" db="EMBL/GenBank/DDBJ databases">
        <authorList>
            <person name="Nowell W R."/>
        </authorList>
    </citation>
    <scope>NUCLEOTIDE SEQUENCE</scope>
</reference>
<protein>
    <submittedName>
        <fullName evidence="3">Uncharacterized protein</fullName>
    </submittedName>
</protein>
<dbReference type="SUPFAM" id="SSF50985">
    <property type="entry name" value="RCC1/BLIP-II"/>
    <property type="match status" value="1"/>
</dbReference>
<dbReference type="Gene3D" id="2.130.10.30">
    <property type="entry name" value="Regulator of chromosome condensation 1/beta-lactamase-inhibitor protein II"/>
    <property type="match status" value="1"/>
</dbReference>
<gene>
    <name evidence="2" type="ORF">BYL167_LOCUS47407</name>
    <name evidence="3" type="ORF">GIL414_LOCUS52565</name>
</gene>
<dbReference type="InterPro" id="IPR009091">
    <property type="entry name" value="RCC1/BLIP-II"/>
</dbReference>
<dbReference type="AlphaFoldDB" id="A0A8S3CI15"/>
<evidence type="ECO:0000313" key="3">
    <source>
        <dbReference type="EMBL" id="CAF4916243.1"/>
    </source>
</evidence>
<dbReference type="InterPro" id="IPR000408">
    <property type="entry name" value="Reg_chr_condens"/>
</dbReference>
<evidence type="ECO:0000313" key="2">
    <source>
        <dbReference type="EMBL" id="CAF4783373.1"/>
    </source>
</evidence>
<sequence length="80" mass="8631">LTEHLSQPTLIPNLSNIVDIACGNHVSFVIDRAGKVFSFGAGTSLQHGHGQQDVKVPRMMSSKYMDIKMALNIAVGAQHT</sequence>
<comment type="caution">
    <text evidence="3">The sequence shown here is derived from an EMBL/GenBank/DDBJ whole genome shotgun (WGS) entry which is preliminary data.</text>
</comment>
<evidence type="ECO:0000256" key="1">
    <source>
        <dbReference type="PROSITE-ProRule" id="PRU00235"/>
    </source>
</evidence>
<evidence type="ECO:0000313" key="4">
    <source>
        <dbReference type="Proteomes" id="UP000681720"/>
    </source>
</evidence>
<feature type="non-terminal residue" evidence="3">
    <location>
        <position position="1"/>
    </location>
</feature>
<dbReference type="EMBL" id="CAJOBH010136281">
    <property type="protein sequence ID" value="CAF4783373.1"/>
    <property type="molecule type" value="Genomic_DNA"/>
</dbReference>